<protein>
    <submittedName>
        <fullName evidence="2">Uncharacterized protein</fullName>
    </submittedName>
</protein>
<organism evidence="2 3">
    <name type="scientific">Bosea rubneri</name>
    <dbReference type="NCBI Taxonomy" id="3075434"/>
    <lineage>
        <taxon>Bacteria</taxon>
        <taxon>Pseudomonadati</taxon>
        <taxon>Pseudomonadota</taxon>
        <taxon>Alphaproteobacteria</taxon>
        <taxon>Hyphomicrobiales</taxon>
        <taxon>Boseaceae</taxon>
        <taxon>Bosea</taxon>
    </lineage>
</organism>
<dbReference type="EMBL" id="JAWDID010000023">
    <property type="protein sequence ID" value="MDU0341420.1"/>
    <property type="molecule type" value="Genomic_DNA"/>
</dbReference>
<dbReference type="RefSeq" id="WP_316019243.1">
    <property type="nucleotide sequence ID" value="NZ_JAWDID010000023.1"/>
</dbReference>
<comment type="caution">
    <text evidence="2">The sequence shown here is derived from an EMBL/GenBank/DDBJ whole genome shotgun (WGS) entry which is preliminary data.</text>
</comment>
<keyword evidence="3" id="KW-1185">Reference proteome</keyword>
<evidence type="ECO:0000256" key="1">
    <source>
        <dbReference type="SAM" id="Phobius"/>
    </source>
</evidence>
<sequence length="56" mass="5845">MIDRARQEVLAAPHAPATAIKVTNQLPAEGDSTLVPMLVSGLVLVVIAMVGVMMFA</sequence>
<gene>
    <name evidence="2" type="ORF">RKE40_16095</name>
</gene>
<reference evidence="2 3" key="1">
    <citation type="submission" date="2023-09" db="EMBL/GenBank/DDBJ databases">
        <title>Whole genome shotgun sequencing (WGS) of Bosea sp. ZW T0_25, isolated from stored onions (Allium cepa).</title>
        <authorList>
            <person name="Stoll D.A."/>
            <person name="Huch M."/>
        </authorList>
    </citation>
    <scope>NUCLEOTIDE SEQUENCE [LARGE SCALE GENOMIC DNA]</scope>
    <source>
        <strain evidence="2 3">ZW T0_25</strain>
    </source>
</reference>
<proteinExistence type="predicted"/>
<name>A0ABU3S9F3_9HYPH</name>
<keyword evidence="1" id="KW-0812">Transmembrane</keyword>
<accession>A0ABU3S9F3</accession>
<evidence type="ECO:0000313" key="2">
    <source>
        <dbReference type="EMBL" id="MDU0341420.1"/>
    </source>
</evidence>
<dbReference type="Proteomes" id="UP001254257">
    <property type="component" value="Unassembled WGS sequence"/>
</dbReference>
<keyword evidence="1" id="KW-0472">Membrane</keyword>
<feature type="transmembrane region" description="Helical" evidence="1">
    <location>
        <begin position="34"/>
        <end position="55"/>
    </location>
</feature>
<evidence type="ECO:0000313" key="3">
    <source>
        <dbReference type="Proteomes" id="UP001254257"/>
    </source>
</evidence>
<keyword evidence="1" id="KW-1133">Transmembrane helix</keyword>